<sequence>MDIDQLGNDAKLAATKYFTNMLKKPGQLEKVEQLKNRISRKKTSTEAMLKTAMQSQLDGVTIGMEQLKDALDDISKVKIYLSQTKRSFINLPSLGYKLQDVRTKQMQHSQYLTANENMKHLFTVPESIEKTKQWINDGKFLHAHQCLIDLENSRDDLLFEVHKLPNQAPSDKILLKAYFEDVEVMSDMLKKQIKLVLSRTLNTVRKEPMVIVTVLRIIEREERADTFALQRNKQSGFMPPSRPKKWKEMAFDVLQKSVDQRIEGTQVNERSDNKMWLVTYLELCRQLILEDLRVVKTLCVPCFPPQYDIFEKFVHMYHSSLSANLNDIISDGLEGNEYVTIISWVTNTYPGKELMLHPELNIDIDKVGPLLKSSIIFDLQSKYLEYIKANYKEWMLKTLDTEKNDWYAGASPEVGPDGCFHTAAPVIIFQMIDQNLQVTKTISQHLTHKALLLSVDSVSLYGLSYKEAVIEFKKKHFEDRSKVPFFTHCIITVLNNCLQFIELALEMKQHYWSSDFKDQSSTAYEKLIKTFQNLRDEAAQFLLEEAFLDLDSHFQDLITTKWLTSFISIETICVTLEDYFQDYTHLKPKNLEYIILEAEDIIVRRYIMAILQKKLNFKTYEERRSAADKMTNEVDQLKSFFMRVAPLVTRDKDSPFDAVVKLSEVLKSEDSEILSLDLHTLVKMYPDITEDQMTRLLGLRGDLSRSEIREKVQYAIQGNKELAGTTLTKSIFQQIHL</sequence>
<accession>A0A2S2NA60</accession>
<dbReference type="PANTHER" id="PTHR21292">
    <property type="entry name" value="EXOCYST COMPLEX COMPONENT SEC6-RELATED"/>
    <property type="match status" value="1"/>
</dbReference>
<dbReference type="GO" id="GO:0006887">
    <property type="term" value="P:exocytosis"/>
    <property type="evidence" value="ECO:0007669"/>
    <property type="project" value="UniProtKB-KW"/>
</dbReference>
<dbReference type="AlphaFoldDB" id="A0A2S2NA60"/>
<dbReference type="GO" id="GO:0051601">
    <property type="term" value="P:exocyst localization"/>
    <property type="evidence" value="ECO:0007669"/>
    <property type="project" value="TreeGrafter"/>
</dbReference>
<protein>
    <submittedName>
        <fullName evidence="4">Exocyst complex component 3</fullName>
    </submittedName>
</protein>
<dbReference type="FunFam" id="1.10.357.70:FF:000001">
    <property type="entry name" value="Exocyst complex component 3"/>
    <property type="match status" value="1"/>
</dbReference>
<dbReference type="Pfam" id="PF06046">
    <property type="entry name" value="Sec6"/>
    <property type="match status" value="1"/>
</dbReference>
<dbReference type="GO" id="GO:0000149">
    <property type="term" value="F:SNARE binding"/>
    <property type="evidence" value="ECO:0007669"/>
    <property type="project" value="TreeGrafter"/>
</dbReference>
<dbReference type="EMBL" id="GGMR01001223">
    <property type="protein sequence ID" value="MBY13842.1"/>
    <property type="molecule type" value="Transcribed_RNA"/>
</dbReference>
<gene>
    <name evidence="4" type="primary">sec6</name>
    <name evidence="4" type="ORF">g.74220</name>
</gene>
<dbReference type="InterPro" id="IPR010326">
    <property type="entry name" value="EXOC3/Sec6"/>
</dbReference>
<dbReference type="Gene3D" id="1.10.357.70">
    <property type="entry name" value="Exocyst complex component Sec6, C-terminal domain"/>
    <property type="match status" value="1"/>
</dbReference>
<keyword evidence="3" id="KW-0268">Exocytosis</keyword>
<dbReference type="GO" id="GO:0000145">
    <property type="term" value="C:exocyst"/>
    <property type="evidence" value="ECO:0007669"/>
    <property type="project" value="InterPro"/>
</dbReference>
<name>A0A2S2NA60_SCHGA</name>
<proteinExistence type="inferred from homology"/>
<dbReference type="Gene3D" id="1.10.357.50">
    <property type="match status" value="1"/>
</dbReference>
<evidence type="ECO:0000256" key="2">
    <source>
        <dbReference type="ARBA" id="ARBA00022448"/>
    </source>
</evidence>
<dbReference type="InterPro" id="IPR042532">
    <property type="entry name" value="EXOC3/Sec6_C"/>
</dbReference>
<organism evidence="4">
    <name type="scientific">Schizaphis graminum</name>
    <name type="common">Green bug aphid</name>
    <dbReference type="NCBI Taxonomy" id="13262"/>
    <lineage>
        <taxon>Eukaryota</taxon>
        <taxon>Metazoa</taxon>
        <taxon>Ecdysozoa</taxon>
        <taxon>Arthropoda</taxon>
        <taxon>Hexapoda</taxon>
        <taxon>Insecta</taxon>
        <taxon>Pterygota</taxon>
        <taxon>Neoptera</taxon>
        <taxon>Paraneoptera</taxon>
        <taxon>Hemiptera</taxon>
        <taxon>Sternorrhyncha</taxon>
        <taxon>Aphidomorpha</taxon>
        <taxon>Aphidoidea</taxon>
        <taxon>Aphididae</taxon>
        <taxon>Aphidini</taxon>
        <taxon>Schizaphis</taxon>
    </lineage>
</organism>
<evidence type="ECO:0000256" key="3">
    <source>
        <dbReference type="ARBA" id="ARBA00022483"/>
    </source>
</evidence>
<comment type="similarity">
    <text evidence="1">Belongs to the SEC6 family.</text>
</comment>
<keyword evidence="2" id="KW-0813">Transport</keyword>
<evidence type="ECO:0000256" key="1">
    <source>
        <dbReference type="ARBA" id="ARBA00009447"/>
    </source>
</evidence>
<evidence type="ECO:0000313" key="4">
    <source>
        <dbReference type="EMBL" id="MBY13842.1"/>
    </source>
</evidence>
<dbReference type="PANTHER" id="PTHR21292:SF1">
    <property type="entry name" value="EXOCYST COMPLEX COMPONENT 3"/>
    <property type="match status" value="1"/>
</dbReference>
<reference evidence="4" key="1">
    <citation type="submission" date="2018-04" db="EMBL/GenBank/DDBJ databases">
        <title>Transcriptome of Schizaphis graminum biotype I.</title>
        <authorList>
            <person name="Scully E.D."/>
            <person name="Geib S.M."/>
            <person name="Palmer N.A."/>
            <person name="Koch K."/>
            <person name="Bradshaw J."/>
            <person name="Heng-Moss T."/>
            <person name="Sarath G."/>
        </authorList>
    </citation>
    <scope>NUCLEOTIDE SEQUENCE</scope>
</reference>